<feature type="domain" description="Tll0287-like" evidence="1">
    <location>
        <begin position="46"/>
        <end position="181"/>
    </location>
</feature>
<proteinExistence type="predicted"/>
<dbReference type="EMBL" id="JAENII010000016">
    <property type="protein sequence ID" value="MBK1828691.1"/>
    <property type="molecule type" value="Genomic_DNA"/>
</dbReference>
<comment type="caution">
    <text evidence="2">The sequence shown here is derived from an EMBL/GenBank/DDBJ whole genome shotgun (WGS) entry which is preliminary data.</text>
</comment>
<evidence type="ECO:0000259" key="1">
    <source>
        <dbReference type="Pfam" id="PF11845"/>
    </source>
</evidence>
<protein>
    <submittedName>
        <fullName evidence="2">DUF3365 domain-containing protein</fullName>
    </submittedName>
</protein>
<dbReference type="RefSeq" id="WP_200282613.1">
    <property type="nucleotide sequence ID" value="NZ_JAENII010000016.1"/>
</dbReference>
<sequence length="184" mass="19560">MKKRCLLMGVLLASCSREEAPVVRSDAEVLHMAKASAAAAFERLSAELGKAMAEGGPVHAIPVCSSMAEGLTAEVAAEHGVKMVRLSDRPRNPAQRADGDDLAAMEAMKSHPKPQLVHSDDGSAVVRLPIVLSNPVCLKCHGGADDLDEATRGVLKALYPEDQAKGYSLNDLRGIWRIEVPAVE</sequence>
<reference evidence="2" key="1">
    <citation type="submission" date="2021-01" db="EMBL/GenBank/DDBJ databases">
        <title>Modified the classification status of verrucomicrobia.</title>
        <authorList>
            <person name="Feng X."/>
        </authorList>
    </citation>
    <scope>NUCLEOTIDE SEQUENCE</scope>
    <source>
        <strain evidence="2">KCTC 22201</strain>
    </source>
</reference>
<dbReference type="PROSITE" id="PS51257">
    <property type="entry name" value="PROKAR_LIPOPROTEIN"/>
    <property type="match status" value="1"/>
</dbReference>
<organism evidence="2 3">
    <name type="scientific">Haloferula rosea</name>
    <dbReference type="NCBI Taxonomy" id="490093"/>
    <lineage>
        <taxon>Bacteria</taxon>
        <taxon>Pseudomonadati</taxon>
        <taxon>Verrucomicrobiota</taxon>
        <taxon>Verrucomicrobiia</taxon>
        <taxon>Verrucomicrobiales</taxon>
        <taxon>Verrucomicrobiaceae</taxon>
        <taxon>Haloferula</taxon>
    </lineage>
</organism>
<keyword evidence="3" id="KW-1185">Reference proteome</keyword>
<evidence type="ECO:0000313" key="3">
    <source>
        <dbReference type="Proteomes" id="UP000658278"/>
    </source>
</evidence>
<accession>A0A934VH42</accession>
<gene>
    <name evidence="2" type="ORF">JIN81_16780</name>
</gene>
<dbReference type="AlphaFoldDB" id="A0A934VH42"/>
<name>A0A934VH42_9BACT</name>
<evidence type="ECO:0000313" key="2">
    <source>
        <dbReference type="EMBL" id="MBK1828691.1"/>
    </source>
</evidence>
<dbReference type="Pfam" id="PF11845">
    <property type="entry name" value="Tll0287-like"/>
    <property type="match status" value="1"/>
</dbReference>
<dbReference type="Proteomes" id="UP000658278">
    <property type="component" value="Unassembled WGS sequence"/>
</dbReference>
<dbReference type="InterPro" id="IPR021796">
    <property type="entry name" value="Tll0287-like_dom"/>
</dbReference>